<dbReference type="AlphaFoldDB" id="A0A8J6N803"/>
<proteinExistence type="predicted"/>
<dbReference type="Proteomes" id="UP000603545">
    <property type="component" value="Unassembled WGS sequence"/>
</dbReference>
<reference evidence="1 2" key="1">
    <citation type="submission" date="2020-08" db="EMBL/GenBank/DDBJ databases">
        <title>Bridging the membrane lipid divide: bacteria of the FCB group superphylum have the potential to synthesize archaeal ether lipids.</title>
        <authorList>
            <person name="Villanueva L."/>
            <person name="Von Meijenfeldt F.A.B."/>
            <person name="Westbye A.B."/>
            <person name="Yadav S."/>
            <person name="Hopmans E.C."/>
            <person name="Dutilh B.E."/>
            <person name="Sinninghe Damste J.S."/>
        </authorList>
    </citation>
    <scope>NUCLEOTIDE SEQUENCE [LARGE SCALE GENOMIC DNA]</scope>
    <source>
        <strain evidence="1">NIOZ-UU82</strain>
    </source>
</reference>
<evidence type="ECO:0000313" key="2">
    <source>
        <dbReference type="Proteomes" id="UP000603545"/>
    </source>
</evidence>
<accession>A0A8J6N803</accession>
<organism evidence="1 2">
    <name type="scientific">Candidatus Desulfaltia bathyphila</name>
    <dbReference type="NCBI Taxonomy" id="2841697"/>
    <lineage>
        <taxon>Bacteria</taxon>
        <taxon>Pseudomonadati</taxon>
        <taxon>Thermodesulfobacteriota</taxon>
        <taxon>Desulfobacteria</taxon>
        <taxon>Desulfobacterales</taxon>
        <taxon>Desulfobacterales incertae sedis</taxon>
        <taxon>Candidatus Desulfaltia</taxon>
    </lineage>
</organism>
<evidence type="ECO:0000313" key="1">
    <source>
        <dbReference type="EMBL" id="MBC8200133.1"/>
    </source>
</evidence>
<protein>
    <submittedName>
        <fullName evidence="1">Uncharacterized protein</fullName>
    </submittedName>
</protein>
<name>A0A8J6N803_9BACT</name>
<sequence>MVIRENKQFAQKHKSGLKPDNLIKAEILNCSVKGKLPCFVAFKIATKLRVSPGDVRKTVDLLNFRLAKCQLGLYGYQPKKKKVKPKMPLDQSLKNAITDAVVDGKLSCKKVWEIASLCNVHKLRVSCACEAMKIKIIKCQLGAF</sequence>
<gene>
    <name evidence="1" type="ORF">H8E80_08865</name>
</gene>
<comment type="caution">
    <text evidence="1">The sequence shown here is derived from an EMBL/GenBank/DDBJ whole genome shotgun (WGS) entry which is preliminary data.</text>
</comment>
<dbReference type="EMBL" id="JACNLL010000077">
    <property type="protein sequence ID" value="MBC8200133.1"/>
    <property type="molecule type" value="Genomic_DNA"/>
</dbReference>